<geneLocation type="plasmid" evidence="8">
    <name>p1</name>
</geneLocation>
<dbReference type="GO" id="GO:0004519">
    <property type="term" value="F:endonuclease activity"/>
    <property type="evidence" value="ECO:0007669"/>
    <property type="project" value="UniProtKB-KW"/>
</dbReference>
<protein>
    <recommendedName>
        <fullName evidence="6">5'-3' exonuclease</fullName>
    </recommendedName>
</protein>
<dbReference type="RefSeq" id="WP_251795978.1">
    <property type="nucleotide sequence ID" value="NZ_JAMQOL010000001.1"/>
</dbReference>
<dbReference type="Gene3D" id="1.10.150.20">
    <property type="entry name" value="5' to 3' exonuclease, C-terminal subdomain"/>
    <property type="match status" value="1"/>
</dbReference>
<accession>A0ABT0XQQ3</accession>
<dbReference type="InterPro" id="IPR038969">
    <property type="entry name" value="FEN"/>
</dbReference>
<comment type="function">
    <text evidence="5">5'-3' exonuclease acting preferentially on double-stranded DNA.</text>
</comment>
<dbReference type="SMART" id="SM00475">
    <property type="entry name" value="53EXOc"/>
    <property type="match status" value="1"/>
</dbReference>
<dbReference type="CDD" id="cd09898">
    <property type="entry name" value="H3TH_53EXO"/>
    <property type="match status" value="1"/>
</dbReference>
<evidence type="ECO:0000256" key="5">
    <source>
        <dbReference type="ARBA" id="ARBA00049957"/>
    </source>
</evidence>
<evidence type="ECO:0000256" key="3">
    <source>
        <dbReference type="ARBA" id="ARBA00022839"/>
    </source>
</evidence>
<reference evidence="8 9" key="1">
    <citation type="submission" date="2022-06" db="EMBL/GenBank/DDBJ databases">
        <title>Actinoplanes abujensis sp. nov., isolated from Nigerian arid soil.</title>
        <authorList>
            <person name="Ding P."/>
        </authorList>
    </citation>
    <scope>NUCLEOTIDE SEQUENCE [LARGE SCALE GENOMIC DNA]</scope>
    <source>
        <strain evidence="9">TRM88002</strain>
        <plasmid evidence="8">p1</plasmid>
    </source>
</reference>
<dbReference type="CDD" id="cd09859">
    <property type="entry name" value="PIN_53EXO"/>
    <property type="match status" value="1"/>
</dbReference>
<evidence type="ECO:0000313" key="9">
    <source>
        <dbReference type="Proteomes" id="UP001523216"/>
    </source>
</evidence>
<keyword evidence="3" id="KW-0269">Exonuclease</keyword>
<feature type="domain" description="5'-3' exonuclease" evidence="7">
    <location>
        <begin position="5"/>
        <end position="273"/>
    </location>
</feature>
<keyword evidence="8" id="KW-0614">Plasmid</keyword>
<keyword evidence="2" id="KW-0378">Hydrolase</keyword>
<evidence type="ECO:0000259" key="7">
    <source>
        <dbReference type="SMART" id="SM00475"/>
    </source>
</evidence>
<dbReference type="InterPro" id="IPR020046">
    <property type="entry name" value="5-3_exonucl_a-hlix_arch_N"/>
</dbReference>
<dbReference type="Pfam" id="PF02739">
    <property type="entry name" value="5_3_exonuc_N"/>
    <property type="match status" value="1"/>
</dbReference>
<dbReference type="Pfam" id="PF01367">
    <property type="entry name" value="5_3_exonuc"/>
    <property type="match status" value="1"/>
</dbReference>
<dbReference type="InterPro" id="IPR020045">
    <property type="entry name" value="DNA_polI_H3TH"/>
</dbReference>
<dbReference type="InterPro" id="IPR008918">
    <property type="entry name" value="HhH2"/>
</dbReference>
<evidence type="ECO:0000256" key="2">
    <source>
        <dbReference type="ARBA" id="ARBA00022801"/>
    </source>
</evidence>
<keyword evidence="9" id="KW-1185">Reference proteome</keyword>
<proteinExistence type="predicted"/>
<keyword evidence="1" id="KW-0540">Nuclease</keyword>
<organism evidence="8 9">
    <name type="scientific">Paractinoplanes hotanensis</name>
    <dbReference type="NCBI Taxonomy" id="2906497"/>
    <lineage>
        <taxon>Bacteria</taxon>
        <taxon>Bacillati</taxon>
        <taxon>Actinomycetota</taxon>
        <taxon>Actinomycetes</taxon>
        <taxon>Micromonosporales</taxon>
        <taxon>Micromonosporaceae</taxon>
        <taxon>Paractinoplanes</taxon>
    </lineage>
</organism>
<evidence type="ECO:0000256" key="1">
    <source>
        <dbReference type="ARBA" id="ARBA00022722"/>
    </source>
</evidence>
<dbReference type="InterPro" id="IPR029060">
    <property type="entry name" value="PIN-like_dom_sf"/>
</dbReference>
<dbReference type="SUPFAM" id="SSF47807">
    <property type="entry name" value="5' to 3' exonuclease, C-terminal subdomain"/>
    <property type="match status" value="1"/>
</dbReference>
<dbReference type="EMBL" id="JAMQOL010000001">
    <property type="protein sequence ID" value="MCM4075950.1"/>
    <property type="molecule type" value="Genomic_DNA"/>
</dbReference>
<keyword evidence="8" id="KW-0255">Endonuclease</keyword>
<evidence type="ECO:0000256" key="6">
    <source>
        <dbReference type="ARBA" id="ARBA00050026"/>
    </source>
</evidence>
<dbReference type="PANTHER" id="PTHR42646">
    <property type="entry name" value="FLAP ENDONUCLEASE XNI"/>
    <property type="match status" value="1"/>
</dbReference>
<name>A0ABT0XQQ3_9ACTN</name>
<dbReference type="SMART" id="SM00279">
    <property type="entry name" value="HhH2"/>
    <property type="match status" value="1"/>
</dbReference>
<dbReference type="InterPro" id="IPR036279">
    <property type="entry name" value="5-3_exonuclease_C_sf"/>
</dbReference>
<dbReference type="SUPFAM" id="SSF88723">
    <property type="entry name" value="PIN domain-like"/>
    <property type="match status" value="1"/>
</dbReference>
<keyword evidence="4" id="KW-0238">DNA-binding</keyword>
<comment type="caution">
    <text evidence="8">The sequence shown here is derived from an EMBL/GenBank/DDBJ whole genome shotgun (WGS) entry which is preliminary data.</text>
</comment>
<dbReference type="Gene3D" id="3.40.50.1010">
    <property type="entry name" value="5'-nuclease"/>
    <property type="match status" value="1"/>
</dbReference>
<evidence type="ECO:0000313" key="8">
    <source>
        <dbReference type="EMBL" id="MCM4075950.1"/>
    </source>
</evidence>
<gene>
    <name evidence="8" type="ORF">LXN57_00045</name>
</gene>
<sequence length="337" mass="36138">MPRPDPLLLVLDGNSLLHRAYHAGAGDGWVDDDGNPIWALRGLFGYLARAAAHLRPDAVVVGFDCPVDSARRTDYPAYKAHRPDKAEDLTAQLLAAPALLRDAGVCVVVPPAYEADDVLASAAATARAGGWRSVLMTSDRDAFALIDESTTVLRVRNGGFDEAVLIDAAALPALYGVHPWQYRDFAALRGDPSDNLHGVRRFGATTAAKLLTAFGTLEAAWEAGAALVRDTVGAHAASCFTAPDARDIVDRNRRLMSMRHDLPIPDLSGARLPLSMAVMRRALRARGINLGPSLWALTGGDPPTAPDADPTPEFRPWVFRGSLTARREPTPGQLSLF</sequence>
<dbReference type="InterPro" id="IPR002421">
    <property type="entry name" value="5-3_exonuclease"/>
</dbReference>
<evidence type="ECO:0000256" key="4">
    <source>
        <dbReference type="ARBA" id="ARBA00023125"/>
    </source>
</evidence>
<dbReference type="Proteomes" id="UP001523216">
    <property type="component" value="Unassembled WGS sequence"/>
</dbReference>
<dbReference type="PANTHER" id="PTHR42646:SF2">
    <property type="entry name" value="5'-3' EXONUCLEASE FAMILY PROTEIN"/>
    <property type="match status" value="1"/>
</dbReference>